<dbReference type="GO" id="GO:0004657">
    <property type="term" value="F:proline dehydrogenase activity"/>
    <property type="evidence" value="ECO:0007669"/>
    <property type="project" value="UniProtKB-EC"/>
</dbReference>
<dbReference type="PIRSF" id="PIRSF000196">
    <property type="entry name" value="Pro_dehydrog"/>
    <property type="match status" value="1"/>
</dbReference>
<evidence type="ECO:0000256" key="8">
    <source>
        <dbReference type="ARBA" id="ARBA00023062"/>
    </source>
</evidence>
<sequence length="280" mass="32335">MIPPIANNFVAGESAAEAIEHARTVNRHGIMAIINLLGEHYDDPEMAAEDRDQYLDLVRTIDRVDVDATISVKPSQIGIHVSETEFRENLLDIVSIADPRDIFVWVDMEDHETTDVTLDAYEDFAREHEGGVGVCLQSNLKRTSEDLERVKDVPGKIRLVKGAYDEPSDLSYKKKSRVNERFRADLEYMFSEFEPQAGIAIGSHDQKMIDFAVELGDRYDHDYEFQMLMGVREDEQQRLAREGHEVYQYAPYGTKWFSYFYRRARERKENMLFALRAVLG</sequence>
<evidence type="ECO:0000256" key="9">
    <source>
        <dbReference type="ARBA" id="ARBA00048779"/>
    </source>
</evidence>
<dbReference type="KEGG" id="hsu:HLASF_1814"/>
<evidence type="ECO:0000259" key="10">
    <source>
        <dbReference type="Pfam" id="PF01619"/>
    </source>
</evidence>
<evidence type="ECO:0000256" key="7">
    <source>
        <dbReference type="ARBA" id="ARBA00023002"/>
    </source>
</evidence>
<dbReference type="InterPro" id="IPR008219">
    <property type="entry name" value="PRODH_bac_arc"/>
</dbReference>
<dbReference type="EC" id="1.5.5.2" evidence="3"/>
<dbReference type="PANTHER" id="PTHR13914">
    <property type="entry name" value="PROLINE OXIDASE"/>
    <property type="match status" value="1"/>
</dbReference>
<dbReference type="Proteomes" id="UP000069906">
    <property type="component" value="Chromosome"/>
</dbReference>
<dbReference type="PANTHER" id="PTHR13914:SF0">
    <property type="entry name" value="PROLINE DEHYDROGENASE 1, MITOCHONDRIAL"/>
    <property type="match status" value="1"/>
</dbReference>
<keyword evidence="8" id="KW-0642">Proline metabolism</keyword>
<dbReference type="Pfam" id="PF01619">
    <property type="entry name" value="Pro_dh"/>
    <property type="match status" value="1"/>
</dbReference>
<dbReference type="InterPro" id="IPR015659">
    <property type="entry name" value="Proline_oxidase"/>
</dbReference>
<dbReference type="GeneID" id="25159965"/>
<dbReference type="GO" id="GO:0010133">
    <property type="term" value="P:L-proline catabolic process to L-glutamate"/>
    <property type="evidence" value="ECO:0007669"/>
    <property type="project" value="UniProtKB-UniPathway"/>
</dbReference>
<proteinExistence type="predicted"/>
<dbReference type="UniPathway" id="UPA00261">
    <property type="reaction ID" value="UER00373"/>
</dbReference>
<keyword evidence="6" id="KW-0274">FAD</keyword>
<evidence type="ECO:0000256" key="6">
    <source>
        <dbReference type="ARBA" id="ARBA00022827"/>
    </source>
</evidence>
<dbReference type="GO" id="GO:0000166">
    <property type="term" value="F:nucleotide binding"/>
    <property type="evidence" value="ECO:0007669"/>
    <property type="project" value="UniProtKB-KW"/>
</dbReference>
<evidence type="ECO:0000313" key="12">
    <source>
        <dbReference type="Proteomes" id="UP000069906"/>
    </source>
</evidence>
<comment type="cofactor">
    <cofactor evidence="1">
        <name>FAD</name>
        <dbReference type="ChEBI" id="CHEBI:57692"/>
    </cofactor>
</comment>
<name>A0A0F7PDL5_9EURY</name>
<organism evidence="11 12">
    <name type="scientific">Halanaeroarchaeum sulfurireducens</name>
    <dbReference type="NCBI Taxonomy" id="1604004"/>
    <lineage>
        <taxon>Archaea</taxon>
        <taxon>Methanobacteriati</taxon>
        <taxon>Methanobacteriota</taxon>
        <taxon>Stenosarchaea group</taxon>
        <taxon>Halobacteria</taxon>
        <taxon>Halobacteriales</taxon>
        <taxon>Halobacteriaceae</taxon>
        <taxon>Halanaeroarchaeum</taxon>
    </lineage>
</organism>
<protein>
    <recommendedName>
        <fullName evidence="3">proline dehydrogenase</fullName>
        <ecNumber evidence="3">1.5.5.2</ecNumber>
    </recommendedName>
</protein>
<dbReference type="AlphaFoldDB" id="A0A0F7PDL5"/>
<evidence type="ECO:0000256" key="4">
    <source>
        <dbReference type="ARBA" id="ARBA00022630"/>
    </source>
</evidence>
<accession>A0A0F7PDL5</accession>
<evidence type="ECO:0000256" key="2">
    <source>
        <dbReference type="ARBA" id="ARBA00004739"/>
    </source>
</evidence>
<dbReference type="EMBL" id="CP008874">
    <property type="protein sequence ID" value="AKH98285.1"/>
    <property type="molecule type" value="Genomic_DNA"/>
</dbReference>
<evidence type="ECO:0000256" key="3">
    <source>
        <dbReference type="ARBA" id="ARBA00012695"/>
    </source>
</evidence>
<dbReference type="SUPFAM" id="SSF51730">
    <property type="entry name" value="FAD-linked oxidoreductase"/>
    <property type="match status" value="1"/>
</dbReference>
<gene>
    <name evidence="11" type="primary">putA</name>
    <name evidence="11" type="ORF">HLASF_1814</name>
</gene>
<reference evidence="11 12" key="1">
    <citation type="journal article" date="2015" name="ISME J.">
        <title>Elemental sulfur and acetate can support life of a novel strictly anaerobic haloarchaeon.</title>
        <authorList>
            <person name="Sorokin D.Y."/>
            <person name="Kublanov I.V."/>
            <person name="Gavrilov S.N."/>
            <person name="Rojo D."/>
            <person name="Roman P."/>
            <person name="Golyshin P.N."/>
            <person name="Slepak V.Z."/>
            <person name="Smedile F."/>
            <person name="Ferrer M."/>
            <person name="Messina E."/>
            <person name="La Cono V."/>
            <person name="Yakimov M.M."/>
        </authorList>
    </citation>
    <scope>NUCLEOTIDE SEQUENCE [LARGE SCALE GENOMIC DNA]</scope>
    <source>
        <strain evidence="11 12">HSR2</strain>
    </source>
</reference>
<evidence type="ECO:0000256" key="1">
    <source>
        <dbReference type="ARBA" id="ARBA00001974"/>
    </source>
</evidence>
<evidence type="ECO:0000256" key="5">
    <source>
        <dbReference type="ARBA" id="ARBA00022741"/>
    </source>
</evidence>
<keyword evidence="7 11" id="KW-0560">Oxidoreductase</keyword>
<dbReference type="HOGENOM" id="CLU_061158_0_0_2"/>
<dbReference type="OrthoDB" id="8727at2157"/>
<keyword evidence="5" id="KW-0547">Nucleotide-binding</keyword>
<dbReference type="PATRIC" id="fig|1604004.4.peg.1897"/>
<evidence type="ECO:0000313" key="11">
    <source>
        <dbReference type="EMBL" id="AKH98285.1"/>
    </source>
</evidence>
<keyword evidence="12" id="KW-1185">Reference proteome</keyword>
<dbReference type="InterPro" id="IPR029041">
    <property type="entry name" value="FAD-linked_oxidoreductase-like"/>
</dbReference>
<dbReference type="InterPro" id="IPR002872">
    <property type="entry name" value="Proline_DH_dom"/>
</dbReference>
<keyword evidence="4" id="KW-0285">Flavoprotein</keyword>
<comment type="pathway">
    <text evidence="2">Amino-acid degradation; L-proline degradation into L-glutamate; L-glutamate from L-proline: step 1/2.</text>
</comment>
<dbReference type="RefSeq" id="WP_050048958.1">
    <property type="nucleotide sequence ID" value="NZ_CP008874.1"/>
</dbReference>
<feature type="domain" description="Proline dehydrogenase" evidence="10">
    <location>
        <begin position="19"/>
        <end position="271"/>
    </location>
</feature>
<comment type="catalytic activity">
    <reaction evidence="9">
        <text>L-proline + a quinone = (S)-1-pyrroline-5-carboxylate + a quinol + H(+)</text>
        <dbReference type="Rhea" id="RHEA:23784"/>
        <dbReference type="ChEBI" id="CHEBI:15378"/>
        <dbReference type="ChEBI" id="CHEBI:17388"/>
        <dbReference type="ChEBI" id="CHEBI:24646"/>
        <dbReference type="ChEBI" id="CHEBI:60039"/>
        <dbReference type="ChEBI" id="CHEBI:132124"/>
        <dbReference type="EC" id="1.5.5.2"/>
    </reaction>
</comment>
<dbReference type="Gene3D" id="3.20.20.220">
    <property type="match status" value="1"/>
</dbReference>